<sequence length="97" mass="10342">MTDTMDWLEAIGQDATLRHAPADELNSTLEAAEASEALMAAVASGDSSWLAQEFGKRVMHVTQSSQTFPEGDEPEREDEGEPLDPAEPQKGAASPKG</sequence>
<feature type="region of interest" description="Disordered" evidence="1">
    <location>
        <begin position="62"/>
        <end position="97"/>
    </location>
</feature>
<keyword evidence="3" id="KW-1185">Reference proteome</keyword>
<gene>
    <name evidence="2" type="ORF">ISP20_01275</name>
</gene>
<feature type="compositionally biased region" description="Acidic residues" evidence="1">
    <location>
        <begin position="70"/>
        <end position="84"/>
    </location>
</feature>
<evidence type="ECO:0000313" key="2">
    <source>
        <dbReference type="EMBL" id="MBM7119776.1"/>
    </source>
</evidence>
<proteinExistence type="predicted"/>
<accession>A0ABS2JL59</accession>
<reference evidence="2 3" key="1">
    <citation type="submission" date="2020-10" db="EMBL/GenBank/DDBJ databases">
        <title>Phylogeny of dyella-like bacteria.</title>
        <authorList>
            <person name="Fu J."/>
        </authorList>
    </citation>
    <scope>NUCLEOTIDE SEQUENCE [LARGE SCALE GENOMIC DNA]</scope>
    <source>
        <strain evidence="2 3">THG-B117</strain>
    </source>
</reference>
<dbReference type="Proteomes" id="UP001430065">
    <property type="component" value="Unassembled WGS sequence"/>
</dbReference>
<dbReference type="EMBL" id="JADIKC010000001">
    <property type="protein sequence ID" value="MBM7119776.1"/>
    <property type="molecule type" value="Genomic_DNA"/>
</dbReference>
<protein>
    <submittedName>
        <fullName evidence="2">Uncharacterized protein</fullName>
    </submittedName>
</protein>
<evidence type="ECO:0000313" key="3">
    <source>
        <dbReference type="Proteomes" id="UP001430065"/>
    </source>
</evidence>
<organism evidence="2 3">
    <name type="scientific">Dyella kyungheensis</name>
    <dbReference type="NCBI Taxonomy" id="1242174"/>
    <lineage>
        <taxon>Bacteria</taxon>
        <taxon>Pseudomonadati</taxon>
        <taxon>Pseudomonadota</taxon>
        <taxon>Gammaproteobacteria</taxon>
        <taxon>Lysobacterales</taxon>
        <taxon>Rhodanobacteraceae</taxon>
        <taxon>Dyella</taxon>
    </lineage>
</organism>
<evidence type="ECO:0000256" key="1">
    <source>
        <dbReference type="SAM" id="MobiDB-lite"/>
    </source>
</evidence>
<dbReference type="RefSeq" id="WP_204634241.1">
    <property type="nucleotide sequence ID" value="NZ_CP183983.1"/>
</dbReference>
<comment type="caution">
    <text evidence="2">The sequence shown here is derived from an EMBL/GenBank/DDBJ whole genome shotgun (WGS) entry which is preliminary data.</text>
</comment>
<name>A0ABS2JL59_9GAMM</name>